<feature type="region of interest" description="Disordered" evidence="1">
    <location>
        <begin position="399"/>
        <end position="430"/>
    </location>
</feature>
<evidence type="ECO:0000313" key="2">
    <source>
        <dbReference type="EMBL" id="KAF2483952.1"/>
    </source>
</evidence>
<dbReference type="GeneID" id="54478905"/>
<dbReference type="Proteomes" id="UP000799767">
    <property type="component" value="Unassembled WGS sequence"/>
</dbReference>
<name>A0A6A6PVD1_9PEZI</name>
<dbReference type="RefSeq" id="XP_033590522.1">
    <property type="nucleotide sequence ID" value="XM_033737903.1"/>
</dbReference>
<evidence type="ECO:0000256" key="1">
    <source>
        <dbReference type="SAM" id="MobiDB-lite"/>
    </source>
</evidence>
<reference evidence="2" key="1">
    <citation type="journal article" date="2020" name="Stud. Mycol.">
        <title>101 Dothideomycetes genomes: a test case for predicting lifestyles and emergence of pathogens.</title>
        <authorList>
            <person name="Haridas S."/>
            <person name="Albert R."/>
            <person name="Binder M."/>
            <person name="Bloem J."/>
            <person name="Labutti K."/>
            <person name="Salamov A."/>
            <person name="Andreopoulos B."/>
            <person name="Baker S."/>
            <person name="Barry K."/>
            <person name="Bills G."/>
            <person name="Bluhm B."/>
            <person name="Cannon C."/>
            <person name="Castanera R."/>
            <person name="Culley D."/>
            <person name="Daum C."/>
            <person name="Ezra D."/>
            <person name="Gonzalez J."/>
            <person name="Henrissat B."/>
            <person name="Kuo A."/>
            <person name="Liang C."/>
            <person name="Lipzen A."/>
            <person name="Lutzoni F."/>
            <person name="Magnuson J."/>
            <person name="Mondo S."/>
            <person name="Nolan M."/>
            <person name="Ohm R."/>
            <person name="Pangilinan J."/>
            <person name="Park H.-J."/>
            <person name="Ramirez L."/>
            <person name="Alfaro M."/>
            <person name="Sun H."/>
            <person name="Tritt A."/>
            <person name="Yoshinaga Y."/>
            <person name="Zwiers L.-H."/>
            <person name="Turgeon B."/>
            <person name="Goodwin S."/>
            <person name="Spatafora J."/>
            <person name="Crous P."/>
            <person name="Grigoriev I."/>
        </authorList>
    </citation>
    <scope>NUCLEOTIDE SEQUENCE</scope>
    <source>
        <strain evidence="2">CBS 113389</strain>
    </source>
</reference>
<protein>
    <submittedName>
        <fullName evidence="2">Uncharacterized protein</fullName>
    </submittedName>
</protein>
<dbReference type="AlphaFoldDB" id="A0A6A6PVD1"/>
<keyword evidence="3" id="KW-1185">Reference proteome</keyword>
<evidence type="ECO:0000313" key="3">
    <source>
        <dbReference type="Proteomes" id="UP000799767"/>
    </source>
</evidence>
<proteinExistence type="predicted"/>
<gene>
    <name evidence="2" type="ORF">BDY17DRAFT_333296</name>
</gene>
<sequence length="575" mass="64068">MESDKPPTFVNMADHDTILIKPTSEELHSCGGDDRKAIMASSEDLHTTACFGELNKSKATTLPTEILDRISESIVTFAEPIEFAPADFNRTHVLRFRNDILPSLKALRVCKAWNGFRFSSHHGWEALLQFLQLIGPDNRSLLRDITICHPAMANKGSISWDNSGIFNFHLGPFGLTEPGDGKVIKWLDANVNNLPAGIPGEPSWSHSTLLTKLSTIRHYGDTPYELDVFHAAFGYVRRITGLQSLRLLVYDDGRRPASEPSLVWRETDQFADHPINQVNWSSQPNLTVSLVNLIPRDHRSGKPVTLEATLKFDRVVAQSTDSSMWSYFGTTENAKAVFDQARAQGWEVVEMKHASCGSYPVKAYHTEETSVHESAEGVGDAVMEEGTLDEDHLHRTAERFDNATGDEGTVNADPLRKPAEGCSSGIEEGDSTHEDPFCGCAEGFGSFLEDPVDGHPHRDGICLSCTEVRRYYAHQNRMLFVECVQDMQRYFSRAEDWVRTSFRGLLTSVCVACWLQDPAYTTLDLIPTCTCEDGGTYIAEDWTTDVKIVCGLGDPIFVDVAKKSGENVTWVELIR</sequence>
<organism evidence="2 3">
    <name type="scientific">Neohortaea acidophila</name>
    <dbReference type="NCBI Taxonomy" id="245834"/>
    <lineage>
        <taxon>Eukaryota</taxon>
        <taxon>Fungi</taxon>
        <taxon>Dikarya</taxon>
        <taxon>Ascomycota</taxon>
        <taxon>Pezizomycotina</taxon>
        <taxon>Dothideomycetes</taxon>
        <taxon>Dothideomycetidae</taxon>
        <taxon>Mycosphaerellales</taxon>
        <taxon>Teratosphaeriaceae</taxon>
        <taxon>Neohortaea</taxon>
    </lineage>
</organism>
<accession>A0A6A6PVD1</accession>
<dbReference type="EMBL" id="MU001634">
    <property type="protein sequence ID" value="KAF2483952.1"/>
    <property type="molecule type" value="Genomic_DNA"/>
</dbReference>